<dbReference type="GO" id="GO:0008157">
    <property type="term" value="F:protein phosphatase 1 binding"/>
    <property type="evidence" value="ECO:0007669"/>
    <property type="project" value="TreeGrafter"/>
</dbReference>
<dbReference type="AlphaFoldDB" id="A0A0N4U8E8"/>
<evidence type="ECO:0000259" key="1">
    <source>
        <dbReference type="PROSITE" id="PS51159"/>
    </source>
</evidence>
<name>A0A0N4U8E8_DRAME</name>
<dbReference type="InterPro" id="IPR005036">
    <property type="entry name" value="CBM21_dom"/>
</dbReference>
<sequence length="294" mass="34312">LCNVVCRRASSFPVVNNHRITRSNKFEFEETVESLVELSENSEENKDESLITGAIAQITLETVVIKKSKNKSVRFADDCGGTLYIIKQMTEPSDFPPKINPKILRRYRGLPENDENDSKLPATWTPTFTQPASDYVIFREKVTKDNIALENVRLKNEEHRLAGTIKVKNIAFEKRVFIRVTTNEWQSYTDHEAKYMSSSSRLIDTFGFEFEIPSDQEMDNAHIEFCVCFEQYWDSNGRKNYSLKSEERAEEERRGIFKHAGPYGNIENDAYLTQMDNWSRFASWKLYDLDQPYY</sequence>
<dbReference type="Proteomes" id="UP000038040">
    <property type="component" value="Unplaced"/>
</dbReference>
<accession>A0A0N4U8E8</accession>
<dbReference type="InterPro" id="IPR050782">
    <property type="entry name" value="PP1_regulatory_subunit_3"/>
</dbReference>
<reference evidence="3" key="1">
    <citation type="submission" date="2016-04" db="UniProtKB">
        <authorList>
            <consortium name="WormBaseParasite"/>
        </authorList>
    </citation>
    <scope>IDENTIFICATION</scope>
</reference>
<evidence type="ECO:0000313" key="2">
    <source>
        <dbReference type="Proteomes" id="UP000038040"/>
    </source>
</evidence>
<dbReference type="Gene3D" id="2.60.40.2440">
    <property type="entry name" value="Carbohydrate binding type-21 domain"/>
    <property type="match status" value="1"/>
</dbReference>
<proteinExistence type="predicted"/>
<protein>
    <submittedName>
        <fullName evidence="3">CBM21 domain-containing protein</fullName>
    </submittedName>
</protein>
<dbReference type="InterPro" id="IPR038175">
    <property type="entry name" value="CBM21_dom_sf"/>
</dbReference>
<dbReference type="PROSITE" id="PS51159">
    <property type="entry name" value="CBM21"/>
    <property type="match status" value="1"/>
</dbReference>
<dbReference type="PANTHER" id="PTHR12307:SF48">
    <property type="entry name" value="PROTEIN PHOSPHATASE 1 REGULATORY SUBUNIT"/>
    <property type="match status" value="1"/>
</dbReference>
<dbReference type="PANTHER" id="PTHR12307">
    <property type="entry name" value="PROTEIN PHOSPHATASE 1 REGULATORY SUBUNIT"/>
    <property type="match status" value="1"/>
</dbReference>
<dbReference type="GO" id="GO:0005979">
    <property type="term" value="P:regulation of glycogen biosynthetic process"/>
    <property type="evidence" value="ECO:0007669"/>
    <property type="project" value="TreeGrafter"/>
</dbReference>
<dbReference type="Pfam" id="PF03370">
    <property type="entry name" value="CBM_21"/>
    <property type="match status" value="1"/>
</dbReference>
<evidence type="ECO:0000313" key="3">
    <source>
        <dbReference type="WBParaSite" id="DME_0000331401-mRNA-1"/>
    </source>
</evidence>
<feature type="domain" description="CBM21" evidence="1">
    <location>
        <begin position="139"/>
        <end position="244"/>
    </location>
</feature>
<dbReference type="WBParaSite" id="DME_0000331401-mRNA-1">
    <property type="protein sequence ID" value="DME_0000331401-mRNA-1"/>
    <property type="gene ID" value="DME_0000331401"/>
</dbReference>
<organism evidence="2 3">
    <name type="scientific">Dracunculus medinensis</name>
    <name type="common">Guinea worm</name>
    <dbReference type="NCBI Taxonomy" id="318479"/>
    <lineage>
        <taxon>Eukaryota</taxon>
        <taxon>Metazoa</taxon>
        <taxon>Ecdysozoa</taxon>
        <taxon>Nematoda</taxon>
        <taxon>Chromadorea</taxon>
        <taxon>Rhabditida</taxon>
        <taxon>Spirurina</taxon>
        <taxon>Dracunculoidea</taxon>
        <taxon>Dracunculidae</taxon>
        <taxon>Dracunculus</taxon>
    </lineage>
</organism>
<dbReference type="GO" id="GO:2001069">
    <property type="term" value="F:glycogen binding"/>
    <property type="evidence" value="ECO:0007669"/>
    <property type="project" value="TreeGrafter"/>
</dbReference>
<dbReference type="GO" id="GO:0000164">
    <property type="term" value="C:protein phosphatase type 1 complex"/>
    <property type="evidence" value="ECO:0007669"/>
    <property type="project" value="TreeGrafter"/>
</dbReference>